<evidence type="ECO:0000313" key="5">
    <source>
        <dbReference type="Proteomes" id="UP001369736"/>
    </source>
</evidence>
<evidence type="ECO:0000256" key="2">
    <source>
        <dbReference type="SAM" id="SignalP"/>
    </source>
</evidence>
<comment type="caution">
    <text evidence="4">The sequence shown here is derived from an EMBL/GenBank/DDBJ whole genome shotgun (WGS) entry which is preliminary data.</text>
</comment>
<sequence>MPEFRKSGIAATALALALLLPAACSSGDPGGTAAPAVPTAAVPANPPRPAECAPAPAADPTSADGWLGILAATPDDVGLVVDDGRGSVVSHAPDAPMPVASAAKVVHVAAYGRAVAEGRLRPDEQVRVGDWENWYLAADGGAHATALDLLGIPRNGLQGAVDPNRTVTLQQMVTSMVQASDNAAADYLRDRLGDQALLDAAAAGGWQGFDVPSELGAQLALVRPQEAPPLSAPRSVRGPAELAMAQRFASDPAYREDSRQRLVAQAQDVEAYVLESARWAQATSTGSAAQLAGLWRAVISGSFGAGADVARGELEVAGQRPDGQFRAFKGGSFPGVGAMVLSIRRPDGTIGIGVLLGRGFRPTTDPNEVGLAQLRLLSSAMEDPAARSRVLCLV</sequence>
<dbReference type="PANTHER" id="PTHR35333">
    <property type="entry name" value="BETA-LACTAMASE"/>
    <property type="match status" value="1"/>
</dbReference>
<dbReference type="Gene3D" id="3.40.710.10">
    <property type="entry name" value="DD-peptidase/beta-lactamase superfamily"/>
    <property type="match status" value="1"/>
</dbReference>
<dbReference type="InterPro" id="IPR012338">
    <property type="entry name" value="Beta-lactam/transpept-like"/>
</dbReference>
<protein>
    <submittedName>
        <fullName evidence="4">Serine hydrolase</fullName>
    </submittedName>
</protein>
<dbReference type="Pfam" id="PF13354">
    <property type="entry name" value="Beta-lactamase2"/>
    <property type="match status" value="1"/>
</dbReference>
<evidence type="ECO:0000313" key="4">
    <source>
        <dbReference type="EMBL" id="MEJ2866049.1"/>
    </source>
</evidence>
<dbReference type="RefSeq" id="WP_337707425.1">
    <property type="nucleotide sequence ID" value="NZ_JBBEGM010000028.1"/>
</dbReference>
<accession>A0ABU8MFD0</accession>
<feature type="domain" description="Beta-lactamase class A catalytic" evidence="3">
    <location>
        <begin position="80"/>
        <end position="301"/>
    </location>
</feature>
<organism evidence="4 5">
    <name type="scientific">Actinomycetospora flava</name>
    <dbReference type="NCBI Taxonomy" id="3129232"/>
    <lineage>
        <taxon>Bacteria</taxon>
        <taxon>Bacillati</taxon>
        <taxon>Actinomycetota</taxon>
        <taxon>Actinomycetes</taxon>
        <taxon>Pseudonocardiales</taxon>
        <taxon>Pseudonocardiaceae</taxon>
        <taxon>Actinomycetospora</taxon>
    </lineage>
</organism>
<dbReference type="SUPFAM" id="SSF56601">
    <property type="entry name" value="beta-lactamase/transpeptidase-like"/>
    <property type="match status" value="1"/>
</dbReference>
<keyword evidence="2" id="KW-0732">Signal</keyword>
<dbReference type="PANTHER" id="PTHR35333:SF3">
    <property type="entry name" value="BETA-LACTAMASE-TYPE TRANSPEPTIDASE FOLD CONTAINING PROTEIN"/>
    <property type="match status" value="1"/>
</dbReference>
<dbReference type="GO" id="GO:0016787">
    <property type="term" value="F:hydrolase activity"/>
    <property type="evidence" value="ECO:0007669"/>
    <property type="project" value="UniProtKB-KW"/>
</dbReference>
<dbReference type="EMBL" id="JBBEGM010000028">
    <property type="protein sequence ID" value="MEJ2866049.1"/>
    <property type="molecule type" value="Genomic_DNA"/>
</dbReference>
<feature type="region of interest" description="Disordered" evidence="1">
    <location>
        <begin position="29"/>
        <end position="59"/>
    </location>
</feature>
<keyword evidence="4" id="KW-0378">Hydrolase</keyword>
<dbReference type="Proteomes" id="UP001369736">
    <property type="component" value="Unassembled WGS sequence"/>
</dbReference>
<proteinExistence type="predicted"/>
<feature type="chain" id="PRO_5046120113" evidence="2">
    <location>
        <begin position="27"/>
        <end position="394"/>
    </location>
</feature>
<reference evidence="4 5" key="1">
    <citation type="submission" date="2024-03" db="EMBL/GenBank/DDBJ databases">
        <title>Actinomycetospora sp. OC33-EN07, a novel actinomycete isolated from wild orchid (Aerides multiflora).</title>
        <authorList>
            <person name="Suriyachadkun C."/>
        </authorList>
    </citation>
    <scope>NUCLEOTIDE SEQUENCE [LARGE SCALE GENOMIC DNA]</scope>
    <source>
        <strain evidence="4 5">OC33-EN07</strain>
    </source>
</reference>
<dbReference type="InterPro" id="IPR045155">
    <property type="entry name" value="Beta-lactam_cat"/>
</dbReference>
<name>A0ABU8MFD0_9PSEU</name>
<dbReference type="InterPro" id="IPR000871">
    <property type="entry name" value="Beta-lactam_class-A"/>
</dbReference>
<feature type="compositionally biased region" description="Low complexity" evidence="1">
    <location>
        <begin position="50"/>
        <end position="59"/>
    </location>
</feature>
<feature type="compositionally biased region" description="Low complexity" evidence="1">
    <location>
        <begin position="31"/>
        <end position="43"/>
    </location>
</feature>
<keyword evidence="5" id="KW-1185">Reference proteome</keyword>
<feature type="signal peptide" evidence="2">
    <location>
        <begin position="1"/>
        <end position="26"/>
    </location>
</feature>
<evidence type="ECO:0000259" key="3">
    <source>
        <dbReference type="Pfam" id="PF13354"/>
    </source>
</evidence>
<evidence type="ECO:0000256" key="1">
    <source>
        <dbReference type="SAM" id="MobiDB-lite"/>
    </source>
</evidence>
<gene>
    <name evidence="4" type="ORF">WCD58_33190</name>
</gene>